<name>A0ABT4TZ47_9ACTN</name>
<sequence length="74" mass="8033">MRVARWCCRRGRAAEELGLWGEVVEALLLLGRIADARGDRPGARARYARALRIAEEHSYGRGAAQAPVSLDSAG</sequence>
<evidence type="ECO:0008006" key="3">
    <source>
        <dbReference type="Google" id="ProtNLM"/>
    </source>
</evidence>
<organism evidence="1 2">
    <name type="scientific">Nocardiopsis endophytica</name>
    <dbReference type="NCBI Taxonomy" id="3018445"/>
    <lineage>
        <taxon>Bacteria</taxon>
        <taxon>Bacillati</taxon>
        <taxon>Actinomycetota</taxon>
        <taxon>Actinomycetes</taxon>
        <taxon>Streptosporangiales</taxon>
        <taxon>Nocardiopsidaceae</taxon>
        <taxon>Nocardiopsis</taxon>
    </lineage>
</organism>
<reference evidence="1 2" key="1">
    <citation type="submission" date="2023-01" db="EMBL/GenBank/DDBJ databases">
        <title>Draft genome sequence of Nocardiopsis sp. RSe5-2 isolated from halophytes.</title>
        <authorList>
            <person name="Duangmal K."/>
            <person name="Chantavorakit T."/>
        </authorList>
    </citation>
    <scope>NUCLEOTIDE SEQUENCE [LARGE SCALE GENOMIC DNA]</scope>
    <source>
        <strain evidence="1 2">RSe5-2</strain>
    </source>
</reference>
<protein>
    <recommendedName>
        <fullName evidence="3">Tetratricopeptide repeat protein</fullName>
    </recommendedName>
</protein>
<keyword evidence="2" id="KW-1185">Reference proteome</keyword>
<dbReference type="EMBL" id="JAQFWQ010000008">
    <property type="protein sequence ID" value="MDA2809981.1"/>
    <property type="molecule type" value="Genomic_DNA"/>
</dbReference>
<accession>A0ABT4TZ47</accession>
<gene>
    <name evidence="1" type="ORF">O4J56_04970</name>
</gene>
<dbReference type="RefSeq" id="WP_270683882.1">
    <property type="nucleotide sequence ID" value="NZ_JAQFWQ010000008.1"/>
</dbReference>
<evidence type="ECO:0000313" key="1">
    <source>
        <dbReference type="EMBL" id="MDA2809981.1"/>
    </source>
</evidence>
<proteinExistence type="predicted"/>
<comment type="caution">
    <text evidence="1">The sequence shown here is derived from an EMBL/GenBank/DDBJ whole genome shotgun (WGS) entry which is preliminary data.</text>
</comment>
<evidence type="ECO:0000313" key="2">
    <source>
        <dbReference type="Proteomes" id="UP001527866"/>
    </source>
</evidence>
<dbReference type="Proteomes" id="UP001527866">
    <property type="component" value="Unassembled WGS sequence"/>
</dbReference>